<protein>
    <recommendedName>
        <fullName evidence="4">DUF1616 domain-containing protein</fullName>
    </recommendedName>
</protein>
<dbReference type="EMBL" id="JBHSAM010000020">
    <property type="protein sequence ID" value="MFC4099867.1"/>
    <property type="molecule type" value="Genomic_DNA"/>
</dbReference>
<evidence type="ECO:0000313" key="3">
    <source>
        <dbReference type="Proteomes" id="UP001595715"/>
    </source>
</evidence>
<dbReference type="Proteomes" id="UP001595715">
    <property type="component" value="Unassembled WGS sequence"/>
</dbReference>
<accession>A0ABV8K051</accession>
<proteinExistence type="predicted"/>
<evidence type="ECO:0008006" key="4">
    <source>
        <dbReference type="Google" id="ProtNLM"/>
    </source>
</evidence>
<reference evidence="3" key="1">
    <citation type="journal article" date="2019" name="Int. J. Syst. Evol. Microbiol.">
        <title>The Global Catalogue of Microorganisms (GCM) 10K type strain sequencing project: providing services to taxonomists for standard genome sequencing and annotation.</title>
        <authorList>
            <consortium name="The Broad Institute Genomics Platform"/>
            <consortium name="The Broad Institute Genome Sequencing Center for Infectious Disease"/>
            <person name="Wu L."/>
            <person name="Ma J."/>
        </authorList>
    </citation>
    <scope>NUCLEOTIDE SEQUENCE [LARGE SCALE GENOMIC DNA]</scope>
    <source>
        <strain evidence="3">IBRC-M 10987</strain>
    </source>
</reference>
<comment type="caution">
    <text evidence="2">The sequence shown here is derived from an EMBL/GenBank/DDBJ whole genome shotgun (WGS) entry which is preliminary data.</text>
</comment>
<keyword evidence="1" id="KW-0472">Membrane</keyword>
<evidence type="ECO:0000256" key="1">
    <source>
        <dbReference type="SAM" id="Phobius"/>
    </source>
</evidence>
<keyword evidence="1" id="KW-0812">Transmembrane</keyword>
<keyword evidence="3" id="KW-1185">Reference proteome</keyword>
<gene>
    <name evidence="2" type="ORF">ACFOZ8_09365</name>
</gene>
<feature type="transmembrane region" description="Helical" evidence="1">
    <location>
        <begin position="12"/>
        <end position="29"/>
    </location>
</feature>
<name>A0ABV8K051_9BACL</name>
<evidence type="ECO:0000313" key="2">
    <source>
        <dbReference type="EMBL" id="MFC4099867.1"/>
    </source>
</evidence>
<dbReference type="RefSeq" id="WP_377718538.1">
    <property type="nucleotide sequence ID" value="NZ_JBHSAM010000020.1"/>
</dbReference>
<sequence length="176" mass="19970">MISLLTFARRSFIIGAFALVVLLGVVIWFDRADPIRDDGLTTYSDPGGRYKIYTVMVKNESRQDIKLQSVQVNDGEKPMIAKLGITYGSGHQVQYLGEQTDPATRFVELEASPIQPQASEEEILAIIANGKSTPTHYGIMFRYDDEPVQQITIRYTYYGLPKVKHIRSWFEFGVPF</sequence>
<organism evidence="2 3">
    <name type="scientific">Paenibacillus xanthanilyticus</name>
    <dbReference type="NCBI Taxonomy" id="1783531"/>
    <lineage>
        <taxon>Bacteria</taxon>
        <taxon>Bacillati</taxon>
        <taxon>Bacillota</taxon>
        <taxon>Bacilli</taxon>
        <taxon>Bacillales</taxon>
        <taxon>Paenibacillaceae</taxon>
        <taxon>Paenibacillus</taxon>
    </lineage>
</organism>
<keyword evidence="1" id="KW-1133">Transmembrane helix</keyword>